<feature type="region of interest" description="Disordered" evidence="1">
    <location>
        <begin position="12"/>
        <end position="49"/>
    </location>
</feature>
<keyword evidence="3" id="KW-1185">Reference proteome</keyword>
<evidence type="ECO:0000256" key="1">
    <source>
        <dbReference type="SAM" id="MobiDB-lite"/>
    </source>
</evidence>
<feature type="region of interest" description="Disordered" evidence="1">
    <location>
        <begin position="237"/>
        <end position="262"/>
    </location>
</feature>
<feature type="compositionally biased region" description="Low complexity" evidence="1">
    <location>
        <begin position="237"/>
        <end position="248"/>
    </location>
</feature>
<proteinExistence type="predicted"/>
<reference evidence="2 3" key="1">
    <citation type="submission" date="2020-04" db="EMBL/GenBank/DDBJ databases">
        <authorList>
            <person name="De Canck E."/>
        </authorList>
    </citation>
    <scope>NUCLEOTIDE SEQUENCE [LARGE SCALE GENOMIC DNA]</scope>
    <source>
        <strain evidence="2 3">LMG 6000</strain>
    </source>
</reference>
<organism evidence="2 3">
    <name type="scientific">Achromobacter insolitus</name>
    <dbReference type="NCBI Taxonomy" id="217204"/>
    <lineage>
        <taxon>Bacteria</taxon>
        <taxon>Pseudomonadati</taxon>
        <taxon>Pseudomonadota</taxon>
        <taxon>Betaproteobacteria</taxon>
        <taxon>Burkholderiales</taxon>
        <taxon>Alcaligenaceae</taxon>
        <taxon>Achromobacter</taxon>
    </lineage>
</organism>
<dbReference type="AlphaFoldDB" id="A0A6S7FKY2"/>
<evidence type="ECO:0000313" key="3">
    <source>
        <dbReference type="Proteomes" id="UP000494183"/>
    </source>
</evidence>
<dbReference type="EMBL" id="CADILH010000034">
    <property type="protein sequence ID" value="CAB3941762.1"/>
    <property type="molecule type" value="Genomic_DNA"/>
</dbReference>
<evidence type="ECO:0000313" key="2">
    <source>
        <dbReference type="EMBL" id="CAB3941762.1"/>
    </source>
</evidence>
<dbReference type="Proteomes" id="UP000494183">
    <property type="component" value="Unassembled WGS sequence"/>
</dbReference>
<gene>
    <name evidence="2" type="ORF">LMG6000_06811</name>
</gene>
<sequence>MASAVSVMLPGWLSAPSAPTPATKRPALESEPDAVAISSPPASTEPALSSADPARSLACVSAEAMPALSSAPPALRSSAAPACRRLSAVTASLSAALTTRLPACVAVMPPSVASVPARKVMPCSVAAEPSAVNAPAACAVNVPAACRCEAAPSAISPRCAVSDRSSCKAATVPSTVIVSPAIKACESPASRRPAACNTPCALAVSLPPACAAPPGPTVTSWPVSVRLAWVAAKPSVRASRAASSSMSPTELRTPAAYRSRST</sequence>
<name>A0A6S7FKY2_9BURK</name>
<accession>A0A6S7FKY2</accession>
<protein>
    <submittedName>
        <fullName evidence="2">Uncharacterized protein</fullName>
    </submittedName>
</protein>